<dbReference type="FunFam" id="3.40.50.1110:FF:000019">
    <property type="entry name" value="GDSL Lipase/Acylhydrolase family protein"/>
    <property type="match status" value="1"/>
</dbReference>
<keyword evidence="3" id="KW-1185">Reference proteome</keyword>
<dbReference type="InterPro" id="IPR013830">
    <property type="entry name" value="SGNH_hydro"/>
</dbReference>
<dbReference type="PANTHER" id="PTHR14209:SF19">
    <property type="entry name" value="ISOAMYL ACETATE-HYDROLYZING ESTERASE 1 HOMOLOG"/>
    <property type="match status" value="1"/>
</dbReference>
<comment type="caution">
    <text evidence="2">The sequence shown here is derived from an EMBL/GenBank/DDBJ whole genome shotgun (WGS) entry which is preliminary data.</text>
</comment>
<feature type="domain" description="SGNH hydrolase-type esterase" evidence="1">
    <location>
        <begin position="25"/>
        <end position="230"/>
    </location>
</feature>
<sequence length="263" mass="29226">MSTDEPVLGDLEKSVSCLPYDQFILFGDSLTEFSCNQEQGFGFHPALQNSYSRRLDVVNRGFRGYTTAHAIKVFPKFFPAPQIVRVRLMTIFFGANDAVLPNFAQHVPLEKYKENLKAIIKHPATVAQAPKILLLTAPPINEHQLVGFDARKGFSSPSRTAGNTKLYADACREVGSSLGIPVVDIWTAFMKAAGWQEGQPLVGSRDLPNNEILASLLSDGLHFTPEGYKIMYNEVLNVIRTAYPDQDPEQLPMVFPGWEQAPK</sequence>
<dbReference type="STRING" id="264951.A0A443HXZ1"/>
<dbReference type="PANTHER" id="PTHR14209">
    <property type="entry name" value="ISOAMYL ACETATE-HYDROLYZING ESTERASE 1"/>
    <property type="match status" value="1"/>
</dbReference>
<dbReference type="Pfam" id="PF13472">
    <property type="entry name" value="Lipase_GDSL_2"/>
    <property type="match status" value="1"/>
</dbReference>
<keyword evidence="2" id="KW-0378">Hydrolase</keyword>
<dbReference type="GO" id="GO:0016787">
    <property type="term" value="F:hydrolase activity"/>
    <property type="evidence" value="ECO:0007669"/>
    <property type="project" value="UniProtKB-KW"/>
</dbReference>
<dbReference type="InterPro" id="IPR036514">
    <property type="entry name" value="SGNH_hydro_sf"/>
</dbReference>
<dbReference type="InterPro" id="IPR045136">
    <property type="entry name" value="Iah1-like"/>
</dbReference>
<reference evidence="2 3" key="1">
    <citation type="journal article" date="2018" name="Front. Microbiol.">
        <title>Genomic and genetic insights into a cosmopolitan fungus, Paecilomyces variotii (Eurotiales).</title>
        <authorList>
            <person name="Urquhart A.S."/>
            <person name="Mondo S.J."/>
            <person name="Makela M.R."/>
            <person name="Hane J.K."/>
            <person name="Wiebenga A."/>
            <person name="He G."/>
            <person name="Mihaltcheva S."/>
            <person name="Pangilinan J."/>
            <person name="Lipzen A."/>
            <person name="Barry K."/>
            <person name="de Vries R.P."/>
            <person name="Grigoriev I.V."/>
            <person name="Idnurm A."/>
        </authorList>
    </citation>
    <scope>NUCLEOTIDE SEQUENCE [LARGE SCALE GENOMIC DNA]</scope>
    <source>
        <strain evidence="2 3">CBS 101075</strain>
    </source>
</reference>
<dbReference type="Gene3D" id="3.40.50.1110">
    <property type="entry name" value="SGNH hydrolase"/>
    <property type="match status" value="1"/>
</dbReference>
<evidence type="ECO:0000313" key="3">
    <source>
        <dbReference type="Proteomes" id="UP000283841"/>
    </source>
</evidence>
<dbReference type="GeneID" id="39599447"/>
<dbReference type="VEuPathDB" id="FungiDB:C8Q69DRAFT_460523"/>
<accession>A0A443HXZ1</accession>
<evidence type="ECO:0000313" key="2">
    <source>
        <dbReference type="EMBL" id="RWQ96614.1"/>
    </source>
</evidence>
<dbReference type="SUPFAM" id="SSF52266">
    <property type="entry name" value="SGNH hydrolase"/>
    <property type="match status" value="1"/>
</dbReference>
<proteinExistence type="predicted"/>
<evidence type="ECO:0000259" key="1">
    <source>
        <dbReference type="Pfam" id="PF13472"/>
    </source>
</evidence>
<gene>
    <name evidence="2" type="ORF">C8Q69DRAFT_460523</name>
</gene>
<protein>
    <submittedName>
        <fullName evidence="2">GDSL Lipase/Acylhydrolase family protein</fullName>
    </submittedName>
</protein>
<dbReference type="CDD" id="cd01838">
    <property type="entry name" value="Isoamyl_acetate_hydrolase_like"/>
    <property type="match status" value="1"/>
</dbReference>
<dbReference type="EMBL" id="RCNU01000003">
    <property type="protein sequence ID" value="RWQ96614.1"/>
    <property type="molecule type" value="Genomic_DNA"/>
</dbReference>
<organism evidence="2 3">
    <name type="scientific">Byssochlamys spectabilis</name>
    <name type="common">Paecilomyces variotii</name>
    <dbReference type="NCBI Taxonomy" id="264951"/>
    <lineage>
        <taxon>Eukaryota</taxon>
        <taxon>Fungi</taxon>
        <taxon>Dikarya</taxon>
        <taxon>Ascomycota</taxon>
        <taxon>Pezizomycotina</taxon>
        <taxon>Eurotiomycetes</taxon>
        <taxon>Eurotiomycetidae</taxon>
        <taxon>Eurotiales</taxon>
        <taxon>Thermoascaceae</taxon>
        <taxon>Paecilomyces</taxon>
    </lineage>
</organism>
<dbReference type="AlphaFoldDB" id="A0A443HXZ1"/>
<dbReference type="RefSeq" id="XP_028486259.1">
    <property type="nucleotide sequence ID" value="XM_028630170.1"/>
</dbReference>
<dbReference type="Proteomes" id="UP000283841">
    <property type="component" value="Unassembled WGS sequence"/>
</dbReference>
<name>A0A443HXZ1_BYSSP</name>